<dbReference type="EMBL" id="JASCZI010091501">
    <property type="protein sequence ID" value="MED6150522.1"/>
    <property type="molecule type" value="Genomic_DNA"/>
</dbReference>
<organism evidence="2 3">
    <name type="scientific">Stylosanthes scabra</name>
    <dbReference type="NCBI Taxonomy" id="79078"/>
    <lineage>
        <taxon>Eukaryota</taxon>
        <taxon>Viridiplantae</taxon>
        <taxon>Streptophyta</taxon>
        <taxon>Embryophyta</taxon>
        <taxon>Tracheophyta</taxon>
        <taxon>Spermatophyta</taxon>
        <taxon>Magnoliopsida</taxon>
        <taxon>eudicotyledons</taxon>
        <taxon>Gunneridae</taxon>
        <taxon>Pentapetalae</taxon>
        <taxon>rosids</taxon>
        <taxon>fabids</taxon>
        <taxon>Fabales</taxon>
        <taxon>Fabaceae</taxon>
        <taxon>Papilionoideae</taxon>
        <taxon>50 kb inversion clade</taxon>
        <taxon>dalbergioids sensu lato</taxon>
        <taxon>Dalbergieae</taxon>
        <taxon>Pterocarpus clade</taxon>
        <taxon>Stylosanthes</taxon>
    </lineage>
</organism>
<protein>
    <submittedName>
        <fullName evidence="2">Uncharacterized protein</fullName>
    </submittedName>
</protein>
<dbReference type="Proteomes" id="UP001341840">
    <property type="component" value="Unassembled WGS sequence"/>
</dbReference>
<keyword evidence="3" id="KW-1185">Reference proteome</keyword>
<evidence type="ECO:0000313" key="3">
    <source>
        <dbReference type="Proteomes" id="UP001341840"/>
    </source>
</evidence>
<evidence type="ECO:0000313" key="2">
    <source>
        <dbReference type="EMBL" id="MED6150522.1"/>
    </source>
</evidence>
<sequence length="88" mass="10047">MNLKGSGLFDRKLILNSCLELSEYHIAYEGRTSIKGQVLADFIAELTPKHQTDDHIPWVLHVDAKNGERKLEEQERKKLEHSGQSPHA</sequence>
<name>A0ABU6TPE6_9FABA</name>
<gene>
    <name evidence="2" type="ORF">PIB30_073130</name>
</gene>
<reference evidence="2 3" key="1">
    <citation type="journal article" date="2023" name="Plants (Basel)">
        <title>Bridging the Gap: Combining Genomics and Transcriptomics Approaches to Understand Stylosanthes scabra, an Orphan Legume from the Brazilian Caatinga.</title>
        <authorList>
            <person name="Ferreira-Neto J.R.C."/>
            <person name="da Silva M.D."/>
            <person name="Binneck E."/>
            <person name="de Melo N.F."/>
            <person name="da Silva R.H."/>
            <person name="de Melo A.L.T.M."/>
            <person name="Pandolfi V."/>
            <person name="Bustamante F.O."/>
            <person name="Brasileiro-Vidal A.C."/>
            <person name="Benko-Iseppon A.M."/>
        </authorList>
    </citation>
    <scope>NUCLEOTIDE SEQUENCE [LARGE SCALE GENOMIC DNA]</scope>
    <source>
        <tissue evidence="2">Leaves</tissue>
    </source>
</reference>
<feature type="compositionally biased region" description="Basic and acidic residues" evidence="1">
    <location>
        <begin position="67"/>
        <end position="81"/>
    </location>
</feature>
<accession>A0ABU6TPE6</accession>
<evidence type="ECO:0000256" key="1">
    <source>
        <dbReference type="SAM" id="MobiDB-lite"/>
    </source>
</evidence>
<feature type="region of interest" description="Disordered" evidence="1">
    <location>
        <begin position="67"/>
        <end position="88"/>
    </location>
</feature>
<comment type="caution">
    <text evidence="2">The sequence shown here is derived from an EMBL/GenBank/DDBJ whole genome shotgun (WGS) entry which is preliminary data.</text>
</comment>
<proteinExistence type="predicted"/>